<dbReference type="AlphaFoldDB" id="A0A0L7LQ84"/>
<dbReference type="InterPro" id="IPR057251">
    <property type="entry name" value="FP_C"/>
</dbReference>
<evidence type="ECO:0000259" key="2">
    <source>
        <dbReference type="Pfam" id="PF25298"/>
    </source>
</evidence>
<protein>
    <submittedName>
        <fullName evidence="3">Zinc finger DNA binding protein</fullName>
    </submittedName>
</protein>
<organism evidence="3 4">
    <name type="scientific">Operophtera brumata</name>
    <name type="common">Winter moth</name>
    <name type="synonym">Phalaena brumata</name>
    <dbReference type="NCBI Taxonomy" id="104452"/>
    <lineage>
        <taxon>Eukaryota</taxon>
        <taxon>Metazoa</taxon>
        <taxon>Ecdysozoa</taxon>
        <taxon>Arthropoda</taxon>
        <taxon>Hexapoda</taxon>
        <taxon>Insecta</taxon>
        <taxon>Pterygota</taxon>
        <taxon>Neoptera</taxon>
        <taxon>Endopterygota</taxon>
        <taxon>Lepidoptera</taxon>
        <taxon>Glossata</taxon>
        <taxon>Ditrysia</taxon>
        <taxon>Geometroidea</taxon>
        <taxon>Geometridae</taxon>
        <taxon>Larentiinae</taxon>
        <taxon>Operophtera</taxon>
    </lineage>
</organism>
<dbReference type="Gene3D" id="3.30.70.1820">
    <property type="entry name" value="L1 transposable element, RRM domain"/>
    <property type="match status" value="1"/>
</dbReference>
<dbReference type="Proteomes" id="UP000037510">
    <property type="component" value="Unassembled WGS sequence"/>
</dbReference>
<proteinExistence type="predicted"/>
<feature type="domain" description="FP protein C-terminal" evidence="2">
    <location>
        <begin position="266"/>
        <end position="317"/>
    </location>
</feature>
<evidence type="ECO:0000313" key="3">
    <source>
        <dbReference type="EMBL" id="KOB77361.1"/>
    </source>
</evidence>
<comment type="caution">
    <text evidence="3">The sequence shown here is derived from an EMBL/GenBank/DDBJ whole genome shotgun (WGS) entry which is preliminary data.</text>
</comment>
<feature type="region of interest" description="Disordered" evidence="1">
    <location>
        <begin position="1"/>
        <end position="37"/>
    </location>
</feature>
<name>A0A0L7LQ84_OPEBR</name>
<reference evidence="3 4" key="1">
    <citation type="journal article" date="2015" name="Genome Biol. Evol.">
        <title>The genome of winter moth (Operophtera brumata) provides a genomic perspective on sexual dimorphism and phenology.</title>
        <authorList>
            <person name="Derks M.F."/>
            <person name="Smit S."/>
            <person name="Salis L."/>
            <person name="Schijlen E."/>
            <person name="Bossers A."/>
            <person name="Mateman C."/>
            <person name="Pijl A.S."/>
            <person name="de Ridder D."/>
            <person name="Groenen M.A."/>
            <person name="Visser M.E."/>
            <person name="Megens H.J."/>
        </authorList>
    </citation>
    <scope>NUCLEOTIDE SEQUENCE [LARGE SCALE GENOMIC DNA]</scope>
    <source>
        <strain evidence="3">WM2013NL</strain>
        <tissue evidence="3">Head and thorax</tissue>
    </source>
</reference>
<sequence length="318" mass="35801">MTSLPRTPSNKFSSEGNIPASVSVEHTSTRKRKQPDNDDLKFLEGKFDDQMLLWNKQITECISSSITVAVNSALSIEFAKITSALSEINNNIIKLNADNVCINKSLTDANYRMNEIDQSLHFSSERQDTFDARLKTTEDNAAIAASSVAQVRVLENKVWAMEQQARQCNIEISNLPERRNENLVAILDCLGGAIKLPIRSSDIVAVHRVPHVDQRDHRPKNIIVKFNNRMLRDNVIAAYRATKGLDSTKIAVSGPPATFYVNEHLTLNNKLLFRQCREVAKKLDFKYVWVKHGTILTRKSDTSPVVAIRSSQDIAKIR</sequence>
<gene>
    <name evidence="3" type="ORF">OBRU01_04172</name>
</gene>
<accession>A0A0L7LQ84</accession>
<evidence type="ECO:0000256" key="1">
    <source>
        <dbReference type="SAM" id="MobiDB-lite"/>
    </source>
</evidence>
<dbReference type="EMBL" id="JTDY01000399">
    <property type="protein sequence ID" value="KOB77361.1"/>
    <property type="molecule type" value="Genomic_DNA"/>
</dbReference>
<keyword evidence="4" id="KW-1185">Reference proteome</keyword>
<dbReference type="Pfam" id="PF25298">
    <property type="entry name" value="Baculo_FP_2nd"/>
    <property type="match status" value="1"/>
</dbReference>
<feature type="compositionally biased region" description="Polar residues" evidence="1">
    <location>
        <begin position="1"/>
        <end position="16"/>
    </location>
</feature>
<evidence type="ECO:0000313" key="4">
    <source>
        <dbReference type="Proteomes" id="UP000037510"/>
    </source>
</evidence>